<dbReference type="EMBL" id="SUNJ01012021">
    <property type="protein sequence ID" value="TPP58433.1"/>
    <property type="molecule type" value="Genomic_DNA"/>
</dbReference>
<keyword evidence="1" id="KW-1133">Transmembrane helix</keyword>
<evidence type="ECO:0000313" key="3">
    <source>
        <dbReference type="Proteomes" id="UP000316759"/>
    </source>
</evidence>
<gene>
    <name evidence="2" type="ORF">FGIG_05110</name>
</gene>
<evidence type="ECO:0000313" key="2">
    <source>
        <dbReference type="EMBL" id="TPP58433.1"/>
    </source>
</evidence>
<keyword evidence="3" id="KW-1185">Reference proteome</keyword>
<sequence>MRSCDSHALIYLIAFGPFGIAAFANNPHLSLIYFKQSTADLMRIRGKIDIYCQ</sequence>
<dbReference type="Proteomes" id="UP000316759">
    <property type="component" value="Unassembled WGS sequence"/>
</dbReference>
<comment type="caution">
    <text evidence="2">The sequence shown here is derived from an EMBL/GenBank/DDBJ whole genome shotgun (WGS) entry which is preliminary data.</text>
</comment>
<dbReference type="AlphaFoldDB" id="A0A504YBN8"/>
<protein>
    <submittedName>
        <fullName evidence="2">Uncharacterized protein</fullName>
    </submittedName>
</protein>
<organism evidence="2 3">
    <name type="scientific">Fasciola gigantica</name>
    <name type="common">Giant liver fluke</name>
    <dbReference type="NCBI Taxonomy" id="46835"/>
    <lineage>
        <taxon>Eukaryota</taxon>
        <taxon>Metazoa</taxon>
        <taxon>Spiralia</taxon>
        <taxon>Lophotrochozoa</taxon>
        <taxon>Platyhelminthes</taxon>
        <taxon>Trematoda</taxon>
        <taxon>Digenea</taxon>
        <taxon>Plagiorchiida</taxon>
        <taxon>Echinostomata</taxon>
        <taxon>Echinostomatoidea</taxon>
        <taxon>Fasciolidae</taxon>
        <taxon>Fasciola</taxon>
    </lineage>
</organism>
<reference evidence="2 3" key="1">
    <citation type="submission" date="2019-04" db="EMBL/GenBank/DDBJ databases">
        <title>Annotation for the trematode Fasciola gigantica.</title>
        <authorList>
            <person name="Choi Y.-J."/>
        </authorList>
    </citation>
    <scope>NUCLEOTIDE SEQUENCE [LARGE SCALE GENOMIC DNA]</scope>
    <source>
        <strain evidence="2">Uganda_cow_1</strain>
    </source>
</reference>
<evidence type="ECO:0000256" key="1">
    <source>
        <dbReference type="SAM" id="Phobius"/>
    </source>
</evidence>
<keyword evidence="1" id="KW-0472">Membrane</keyword>
<feature type="transmembrane region" description="Helical" evidence="1">
    <location>
        <begin position="6"/>
        <end position="25"/>
    </location>
</feature>
<name>A0A504YBN8_FASGI</name>
<proteinExistence type="predicted"/>
<keyword evidence="1" id="KW-0812">Transmembrane</keyword>
<accession>A0A504YBN8</accession>